<feature type="transmembrane region" description="Helical" evidence="9">
    <location>
        <begin position="157"/>
        <end position="179"/>
    </location>
</feature>
<keyword evidence="3 9" id="KW-1003">Cell membrane</keyword>
<comment type="caution">
    <text evidence="11">The sequence shown here is derived from an EMBL/GenBank/DDBJ whole genome shotgun (WGS) entry which is preliminary data.</text>
</comment>
<dbReference type="InterPro" id="IPR004563">
    <property type="entry name" value="Apolipo_AcylTrfase"/>
</dbReference>
<evidence type="ECO:0000256" key="4">
    <source>
        <dbReference type="ARBA" id="ARBA00022679"/>
    </source>
</evidence>
<dbReference type="GO" id="GO:0042158">
    <property type="term" value="P:lipoprotein biosynthetic process"/>
    <property type="evidence" value="ECO:0007669"/>
    <property type="project" value="UniProtKB-UniRule"/>
</dbReference>
<accession>A0A520N6K1</accession>
<dbReference type="PANTHER" id="PTHR38686:SF1">
    <property type="entry name" value="APOLIPOPROTEIN N-ACYLTRANSFERASE"/>
    <property type="match status" value="1"/>
</dbReference>
<dbReference type="PANTHER" id="PTHR38686">
    <property type="entry name" value="APOLIPOPROTEIN N-ACYLTRANSFERASE"/>
    <property type="match status" value="1"/>
</dbReference>
<dbReference type="GO" id="GO:0016410">
    <property type="term" value="F:N-acyltransferase activity"/>
    <property type="evidence" value="ECO:0007669"/>
    <property type="project" value="UniProtKB-UniRule"/>
</dbReference>
<dbReference type="HAMAP" id="MF_01148">
    <property type="entry name" value="Lnt"/>
    <property type="match status" value="1"/>
</dbReference>
<feature type="transmembrane region" description="Helical" evidence="9">
    <location>
        <begin position="186"/>
        <end position="202"/>
    </location>
</feature>
<evidence type="ECO:0000256" key="5">
    <source>
        <dbReference type="ARBA" id="ARBA00022692"/>
    </source>
</evidence>
<keyword evidence="11" id="KW-0449">Lipoprotein</keyword>
<dbReference type="Gene3D" id="3.60.110.10">
    <property type="entry name" value="Carbon-nitrogen hydrolase"/>
    <property type="match status" value="1"/>
</dbReference>
<protein>
    <recommendedName>
        <fullName evidence="9">Apolipoprotein N-acyltransferase</fullName>
        <shortName evidence="9">ALP N-acyltransferase</shortName>
        <ecNumber evidence="9">2.3.1.269</ecNumber>
    </recommendedName>
</protein>
<feature type="transmembrane region" description="Helical" evidence="9">
    <location>
        <begin position="78"/>
        <end position="107"/>
    </location>
</feature>
<evidence type="ECO:0000256" key="3">
    <source>
        <dbReference type="ARBA" id="ARBA00022475"/>
    </source>
</evidence>
<comment type="subcellular location">
    <subcellularLocation>
        <location evidence="1 9">Cell membrane</location>
        <topology evidence="1 9">Multi-pass membrane protein</topology>
    </subcellularLocation>
</comment>
<feature type="transmembrane region" description="Helical" evidence="9">
    <location>
        <begin position="460"/>
        <end position="482"/>
    </location>
</feature>
<dbReference type="PROSITE" id="PS50263">
    <property type="entry name" value="CN_HYDROLASE"/>
    <property type="match status" value="1"/>
</dbReference>
<comment type="similarity">
    <text evidence="2 9">Belongs to the CN hydrolase family. Apolipoprotein N-acyltransferase subfamily.</text>
</comment>
<dbReference type="InterPro" id="IPR045378">
    <property type="entry name" value="LNT_N"/>
</dbReference>
<gene>
    <name evidence="9 11" type="primary">lnt</name>
    <name evidence="11" type="ORF">EVA97_00785</name>
</gene>
<dbReference type="NCBIfam" id="TIGR00546">
    <property type="entry name" value="lnt"/>
    <property type="match status" value="1"/>
</dbReference>
<dbReference type="AlphaFoldDB" id="A0A520N6K1"/>
<dbReference type="SUPFAM" id="SSF56317">
    <property type="entry name" value="Carbon-nitrogen hydrolase"/>
    <property type="match status" value="1"/>
</dbReference>
<evidence type="ECO:0000256" key="9">
    <source>
        <dbReference type="HAMAP-Rule" id="MF_01148"/>
    </source>
</evidence>
<comment type="catalytic activity">
    <reaction evidence="9">
        <text>N-terminal S-1,2-diacyl-sn-glyceryl-L-cysteinyl-[lipoprotein] + a glycerophospholipid = N-acyl-S-1,2-diacyl-sn-glyceryl-L-cysteinyl-[lipoprotein] + a 2-acyl-sn-glycero-3-phospholipid + H(+)</text>
        <dbReference type="Rhea" id="RHEA:48228"/>
        <dbReference type="Rhea" id="RHEA-COMP:14681"/>
        <dbReference type="Rhea" id="RHEA-COMP:14684"/>
        <dbReference type="ChEBI" id="CHEBI:15378"/>
        <dbReference type="ChEBI" id="CHEBI:136912"/>
        <dbReference type="ChEBI" id="CHEBI:140656"/>
        <dbReference type="ChEBI" id="CHEBI:140657"/>
        <dbReference type="ChEBI" id="CHEBI:140660"/>
        <dbReference type="EC" id="2.3.1.269"/>
    </reaction>
</comment>
<dbReference type="EC" id="2.3.1.269" evidence="9"/>
<feature type="domain" description="CN hydrolase" evidence="10">
    <location>
        <begin position="212"/>
        <end position="450"/>
    </location>
</feature>
<keyword evidence="6 9" id="KW-1133">Transmembrane helix</keyword>
<dbReference type="InterPro" id="IPR003010">
    <property type="entry name" value="C-N_Hydrolase"/>
</dbReference>
<organism evidence="11 12">
    <name type="scientific">SAR86 cluster bacterium</name>
    <dbReference type="NCBI Taxonomy" id="2030880"/>
    <lineage>
        <taxon>Bacteria</taxon>
        <taxon>Pseudomonadati</taxon>
        <taxon>Pseudomonadota</taxon>
        <taxon>Gammaproteobacteria</taxon>
        <taxon>SAR86 cluster</taxon>
    </lineage>
</organism>
<evidence type="ECO:0000313" key="11">
    <source>
        <dbReference type="EMBL" id="RZO29118.1"/>
    </source>
</evidence>
<dbReference type="Proteomes" id="UP000315283">
    <property type="component" value="Unassembled WGS sequence"/>
</dbReference>
<dbReference type="Pfam" id="PF20154">
    <property type="entry name" value="LNT_N"/>
    <property type="match status" value="1"/>
</dbReference>
<dbReference type="GO" id="GO:0005886">
    <property type="term" value="C:plasma membrane"/>
    <property type="evidence" value="ECO:0007669"/>
    <property type="project" value="UniProtKB-SubCell"/>
</dbReference>
<comment type="pathway">
    <text evidence="9">Protein modification; lipoprotein biosynthesis (N-acyl transfer).</text>
</comment>
<dbReference type="Pfam" id="PF00795">
    <property type="entry name" value="CN_hydrolase"/>
    <property type="match status" value="1"/>
</dbReference>
<evidence type="ECO:0000313" key="12">
    <source>
        <dbReference type="Proteomes" id="UP000315283"/>
    </source>
</evidence>
<name>A0A520N6K1_9GAMM</name>
<keyword evidence="4 9" id="KW-0808">Transferase</keyword>
<proteinExistence type="inferred from homology"/>
<feature type="transmembrane region" description="Helical" evidence="9">
    <location>
        <begin position="6"/>
        <end position="36"/>
    </location>
</feature>
<dbReference type="EMBL" id="SHBJ01000003">
    <property type="protein sequence ID" value="RZO29118.1"/>
    <property type="molecule type" value="Genomic_DNA"/>
</dbReference>
<evidence type="ECO:0000259" key="10">
    <source>
        <dbReference type="PROSITE" id="PS50263"/>
    </source>
</evidence>
<feature type="transmembrane region" description="Helical" evidence="9">
    <location>
        <begin position="48"/>
        <end position="72"/>
    </location>
</feature>
<evidence type="ECO:0000256" key="7">
    <source>
        <dbReference type="ARBA" id="ARBA00023136"/>
    </source>
</evidence>
<comment type="function">
    <text evidence="9">Catalyzes the phospholipid dependent N-acylation of the N-terminal cysteine of apolipoprotein, the last step in lipoprotein maturation.</text>
</comment>
<keyword evidence="7 9" id="KW-0472">Membrane</keyword>
<sequence length="488" mass="55908">MKIKNLLVPFIIGLIGIFSFAPFSLKFLIFISYAYLINILLNEKDSRFLKVFSWGLGHWGFGMSWIIVSVYYYGETSIALSSVIFLLLVFILSVVFTCPILLIKVYLEKFKITNKYSTILVVSSLLIVSELSRYYLLNGVPWLIPGNIYLDTLTQNIYPLFGVTAASLLVYILCTCLVVFYEKKKFLISIMFILIISLIPNYKSLNELNDGTVVSIIQPSSDPFLKYEKNYYEQIEDNLINLVKLTSNNSEIIVLPEAELPYSINSPRFTEFIDKIPNSDKLVMGAWDFNENSIFNTIYSIKTMESYKKTHLVPFGEYIPFIKNLRGIIDFFDLPMSNVSHGANNQRNIMINKGISIASPICFDIAFSNTVRKMNKSSFLMINVSNDTWFGDSIGPYHHLSIARIRSIENNRWTIRATNDGISAIINNKGTIVDKLDKGVSGILESKIKLIDSNSIYNKFGYLFTYIYSFIILFATFSNYLWQRFISK</sequence>
<dbReference type="UniPathway" id="UPA00666"/>
<reference evidence="11 12" key="1">
    <citation type="submission" date="2019-02" db="EMBL/GenBank/DDBJ databases">
        <title>Prokaryotic population dynamics and viral predation in marine succession experiment using metagenomics: the confinement effect.</title>
        <authorList>
            <person name="Haro-Moreno J.M."/>
            <person name="Rodriguez-Valera F."/>
            <person name="Lopez-Perez M."/>
        </authorList>
    </citation>
    <scope>NUCLEOTIDE SEQUENCE [LARGE SCALE GENOMIC DNA]</scope>
    <source>
        <strain evidence="11">MED-G164</strain>
    </source>
</reference>
<evidence type="ECO:0000256" key="1">
    <source>
        <dbReference type="ARBA" id="ARBA00004651"/>
    </source>
</evidence>
<keyword evidence="5 9" id="KW-0812">Transmembrane</keyword>
<evidence type="ECO:0000256" key="8">
    <source>
        <dbReference type="ARBA" id="ARBA00023315"/>
    </source>
</evidence>
<dbReference type="InterPro" id="IPR036526">
    <property type="entry name" value="C-N_Hydrolase_sf"/>
</dbReference>
<dbReference type="CDD" id="cd07571">
    <property type="entry name" value="ALP_N-acyl_transferase"/>
    <property type="match status" value="1"/>
</dbReference>
<feature type="transmembrane region" description="Helical" evidence="9">
    <location>
        <begin position="119"/>
        <end position="137"/>
    </location>
</feature>
<evidence type="ECO:0000256" key="2">
    <source>
        <dbReference type="ARBA" id="ARBA00010065"/>
    </source>
</evidence>
<evidence type="ECO:0000256" key="6">
    <source>
        <dbReference type="ARBA" id="ARBA00022989"/>
    </source>
</evidence>
<keyword evidence="8 9" id="KW-0012">Acyltransferase</keyword>